<evidence type="ECO:0000256" key="2">
    <source>
        <dbReference type="HAMAP-Rule" id="MF_00048"/>
    </source>
</evidence>
<organism evidence="3 4">
    <name type="scientific">Clostridium weizhouense</name>
    <dbReference type="NCBI Taxonomy" id="2859781"/>
    <lineage>
        <taxon>Bacteria</taxon>
        <taxon>Bacillati</taxon>
        <taxon>Bacillota</taxon>
        <taxon>Clostridia</taxon>
        <taxon>Eubacteriales</taxon>
        <taxon>Clostridiaceae</taxon>
        <taxon>Clostridium</taxon>
    </lineage>
</organism>
<comment type="similarity">
    <text evidence="1 2">Belongs to the UPF0102 family.</text>
</comment>
<name>A0ABS7ANT9_9CLOT</name>
<dbReference type="Gene3D" id="3.40.1350.10">
    <property type="match status" value="1"/>
</dbReference>
<sequence>MKKLNKGIGDYCELLAKNYLLNNKYTILECNFRNFLGEIDIICLKNDLLIIFEVKGRYNCNYGMPKEAVSISKQNSIIKVTKSYIAYKNLQYINVRFDVIEVYLNSHNQSFKINHLKDAFRLY</sequence>
<evidence type="ECO:0000256" key="1">
    <source>
        <dbReference type="ARBA" id="ARBA00006738"/>
    </source>
</evidence>
<keyword evidence="4" id="KW-1185">Reference proteome</keyword>
<dbReference type="InterPro" id="IPR011335">
    <property type="entry name" value="Restrct_endonuc-II-like"/>
</dbReference>
<protein>
    <recommendedName>
        <fullName evidence="2">UPF0102 protein KYD98_06590</fullName>
    </recommendedName>
</protein>
<comment type="caution">
    <text evidence="3">The sequence shown here is derived from an EMBL/GenBank/DDBJ whole genome shotgun (WGS) entry which is preliminary data.</text>
</comment>
<evidence type="ECO:0000313" key="4">
    <source>
        <dbReference type="Proteomes" id="UP001519921"/>
    </source>
</evidence>
<dbReference type="Pfam" id="PF02021">
    <property type="entry name" value="UPF0102"/>
    <property type="match status" value="1"/>
</dbReference>
<dbReference type="Proteomes" id="UP001519921">
    <property type="component" value="Unassembled WGS sequence"/>
</dbReference>
<dbReference type="EMBL" id="JAHXPT010000004">
    <property type="protein sequence ID" value="MBW6409753.1"/>
    <property type="molecule type" value="Genomic_DNA"/>
</dbReference>
<dbReference type="InterPro" id="IPR003509">
    <property type="entry name" value="UPF0102_YraN-like"/>
</dbReference>
<gene>
    <name evidence="3" type="ORF">KYD98_06590</name>
</gene>
<accession>A0ABS7ANT9</accession>
<dbReference type="PANTHER" id="PTHR34039:SF1">
    <property type="entry name" value="UPF0102 PROTEIN YRAN"/>
    <property type="match status" value="1"/>
</dbReference>
<dbReference type="RefSeq" id="WP_219778813.1">
    <property type="nucleotide sequence ID" value="NZ_JAHXPT010000004.1"/>
</dbReference>
<evidence type="ECO:0000313" key="3">
    <source>
        <dbReference type="EMBL" id="MBW6409753.1"/>
    </source>
</evidence>
<reference evidence="3 4" key="1">
    <citation type="submission" date="2021-07" db="EMBL/GenBank/DDBJ databases">
        <title>Clostridium weizhouense sp. nov., an anaerobic bacterium isolated from activated sludge of Petroleum wastewater.</title>
        <authorList>
            <person name="Li Q."/>
        </authorList>
    </citation>
    <scope>NUCLEOTIDE SEQUENCE [LARGE SCALE GENOMIC DNA]</scope>
    <source>
        <strain evidence="3 4">YB-6</strain>
    </source>
</reference>
<dbReference type="PANTHER" id="PTHR34039">
    <property type="entry name" value="UPF0102 PROTEIN YRAN"/>
    <property type="match status" value="1"/>
</dbReference>
<dbReference type="SUPFAM" id="SSF52980">
    <property type="entry name" value="Restriction endonuclease-like"/>
    <property type="match status" value="1"/>
</dbReference>
<dbReference type="InterPro" id="IPR011856">
    <property type="entry name" value="tRNA_endonuc-like_dom_sf"/>
</dbReference>
<proteinExistence type="inferred from homology"/>
<dbReference type="HAMAP" id="MF_00048">
    <property type="entry name" value="UPF0102"/>
    <property type="match status" value="1"/>
</dbReference>